<name>T1CA01_9ZZZZ</name>
<reference evidence="1" key="2">
    <citation type="journal article" date="2014" name="ISME J.">
        <title>Microbial stratification in low pH oxic and suboxic macroscopic growths along an acid mine drainage.</title>
        <authorList>
            <person name="Mendez-Garcia C."/>
            <person name="Mesa V."/>
            <person name="Sprenger R.R."/>
            <person name="Richter M."/>
            <person name="Diez M.S."/>
            <person name="Solano J."/>
            <person name="Bargiela R."/>
            <person name="Golyshina O.V."/>
            <person name="Manteca A."/>
            <person name="Ramos J.L."/>
            <person name="Gallego J.R."/>
            <person name="Llorente I."/>
            <person name="Martins Dos Santos V.A."/>
            <person name="Jensen O.N."/>
            <person name="Pelaez A.I."/>
            <person name="Sanchez J."/>
            <person name="Ferrer M."/>
        </authorList>
    </citation>
    <scope>NUCLEOTIDE SEQUENCE</scope>
</reference>
<gene>
    <name evidence="1" type="ORF">B1A_02516</name>
</gene>
<accession>T1CA01</accession>
<evidence type="ECO:0000313" key="1">
    <source>
        <dbReference type="EMBL" id="EQD77993.1"/>
    </source>
</evidence>
<sequence>MEGVGETLQLIEAFNRLSDRFAEPMSDEEMNTLLEQQAKLQD</sequence>
<dbReference type="EMBL" id="AUZX01001868">
    <property type="protein sequence ID" value="EQD77993.1"/>
    <property type="molecule type" value="Genomic_DNA"/>
</dbReference>
<proteinExistence type="predicted"/>
<comment type="caution">
    <text evidence="1">The sequence shown here is derived from an EMBL/GenBank/DDBJ whole genome shotgun (WGS) entry which is preliminary data.</text>
</comment>
<organism evidence="1">
    <name type="scientific">mine drainage metagenome</name>
    <dbReference type="NCBI Taxonomy" id="410659"/>
    <lineage>
        <taxon>unclassified sequences</taxon>
        <taxon>metagenomes</taxon>
        <taxon>ecological metagenomes</taxon>
    </lineage>
</organism>
<reference evidence="1" key="1">
    <citation type="submission" date="2013-08" db="EMBL/GenBank/DDBJ databases">
        <authorList>
            <person name="Mendez C."/>
            <person name="Richter M."/>
            <person name="Ferrer M."/>
            <person name="Sanchez J."/>
        </authorList>
    </citation>
    <scope>NUCLEOTIDE SEQUENCE</scope>
</reference>
<dbReference type="AlphaFoldDB" id="T1CA01"/>
<feature type="non-terminal residue" evidence="1">
    <location>
        <position position="42"/>
    </location>
</feature>
<protein>
    <submittedName>
        <fullName evidence="1">Uncharacterized protein</fullName>
    </submittedName>
</protein>